<dbReference type="EMBL" id="JAAGRN010000003">
    <property type="protein sequence ID" value="NDY82803.1"/>
    <property type="molecule type" value="Genomic_DNA"/>
</dbReference>
<reference evidence="1" key="1">
    <citation type="submission" date="2020-02" db="EMBL/GenBank/DDBJ databases">
        <authorList>
            <person name="Chen W.-M."/>
        </authorList>
    </citation>
    <scope>NUCLEOTIDE SEQUENCE</scope>
    <source>
        <strain evidence="1">NBD-18</strain>
    </source>
</reference>
<protein>
    <recommendedName>
        <fullName evidence="2">Lipoprotein</fullName>
    </recommendedName>
</protein>
<dbReference type="PROSITE" id="PS51257">
    <property type="entry name" value="PROKAR_LIPOPROTEIN"/>
    <property type="match status" value="1"/>
</dbReference>
<gene>
    <name evidence="1" type="ORF">G3I67_06115</name>
</gene>
<proteinExistence type="predicted"/>
<comment type="caution">
    <text evidence="1">The sequence shown here is derived from an EMBL/GenBank/DDBJ whole genome shotgun (WGS) entry which is preliminary data.</text>
</comment>
<accession>A0A6B2QXQ8</accession>
<evidence type="ECO:0000313" key="1">
    <source>
        <dbReference type="EMBL" id="NDY82803.1"/>
    </source>
</evidence>
<dbReference type="RefSeq" id="WP_163652606.1">
    <property type="nucleotide sequence ID" value="NZ_JAAGRN010000003.1"/>
</dbReference>
<organism evidence="1">
    <name type="scientific">Sheuella amnicola</name>
    <dbReference type="NCBI Taxonomy" id="2707330"/>
    <lineage>
        <taxon>Bacteria</taxon>
        <taxon>Pseudomonadati</taxon>
        <taxon>Pseudomonadota</taxon>
        <taxon>Betaproteobacteria</taxon>
        <taxon>Burkholderiales</taxon>
        <taxon>Alcaligenaceae</taxon>
        <taxon>Sheuella</taxon>
    </lineage>
</organism>
<name>A0A6B2QXQ8_9BURK</name>
<evidence type="ECO:0008006" key="2">
    <source>
        <dbReference type="Google" id="ProtNLM"/>
    </source>
</evidence>
<sequence>MNRKALPLIVLFITGCSYMPSMPSLPSMDSFTSIFKSYDDDIYAKAPCDLVASRYNSAIDEMQVKVSESWEQLQPSPMGFMPTFLGGSSQRAKTVQELFISDYNQYYAASRELTRCAIRSRPLSEPVKTVAKNLGMF</sequence>
<dbReference type="AlphaFoldDB" id="A0A6B2QXQ8"/>